<evidence type="ECO:0000313" key="6">
    <source>
        <dbReference type="EMBL" id="HIW85493.1"/>
    </source>
</evidence>
<dbReference type="Gene3D" id="3.40.190.290">
    <property type="match status" value="1"/>
</dbReference>
<dbReference type="InterPro" id="IPR050950">
    <property type="entry name" value="HTH-type_LysR_regulators"/>
</dbReference>
<keyword evidence="2" id="KW-0805">Transcription regulation</keyword>
<proteinExistence type="inferred from homology"/>
<dbReference type="SUPFAM" id="SSF46785">
    <property type="entry name" value="Winged helix' DNA-binding domain"/>
    <property type="match status" value="1"/>
</dbReference>
<keyword evidence="3" id="KW-0238">DNA-binding</keyword>
<sequence length="296" mass="33614">MELRVLKYFLMTAREENITRAATLLHITQPTLSRQLMQLEDELGVKLFSRSNHNIRLTQDGMLLRRRAQEIISLAEKTEQELSCSKTELSGEVSIGCGETRNMDFLSEQIAAFREKYPRVRFMIYTANADDIKERIEKGLLDMGLMMEPVDISRYEFVRMPLKEQWATMVKEDSPLAKKEFVTPRDLIGIPIIHVYRRSVKETVADWFGSLYENIEIAATYNLVRNAVNMVKNGVGAAICYVLEDHYEGVKTIPLYPALEAGAVLAWKKEQPTSAAAAGFVEEVKKCVSGIPDNSI</sequence>
<dbReference type="Proteomes" id="UP000824205">
    <property type="component" value="Unassembled WGS sequence"/>
</dbReference>
<reference evidence="6" key="1">
    <citation type="journal article" date="2021" name="PeerJ">
        <title>Extensive microbial diversity within the chicken gut microbiome revealed by metagenomics and culture.</title>
        <authorList>
            <person name="Gilroy R."/>
            <person name="Ravi A."/>
            <person name="Getino M."/>
            <person name="Pursley I."/>
            <person name="Horton D.L."/>
            <person name="Alikhan N.F."/>
            <person name="Baker D."/>
            <person name="Gharbi K."/>
            <person name="Hall N."/>
            <person name="Watson M."/>
            <person name="Adriaenssens E.M."/>
            <person name="Foster-Nyarko E."/>
            <person name="Jarju S."/>
            <person name="Secka A."/>
            <person name="Antonio M."/>
            <person name="Oren A."/>
            <person name="Chaudhuri R.R."/>
            <person name="La Ragione R."/>
            <person name="Hildebrand F."/>
            <person name="Pallen M.J."/>
        </authorList>
    </citation>
    <scope>NUCLEOTIDE SEQUENCE</scope>
    <source>
        <strain evidence="6">421</strain>
    </source>
</reference>
<dbReference type="PANTHER" id="PTHR30419:SF8">
    <property type="entry name" value="NITROGEN ASSIMILATION TRANSCRIPTIONAL ACTIVATOR-RELATED"/>
    <property type="match status" value="1"/>
</dbReference>
<feature type="domain" description="HTH lysR-type" evidence="5">
    <location>
        <begin position="1"/>
        <end position="58"/>
    </location>
</feature>
<dbReference type="PROSITE" id="PS50931">
    <property type="entry name" value="HTH_LYSR"/>
    <property type="match status" value="1"/>
</dbReference>
<comment type="caution">
    <text evidence="6">The sequence shown here is derived from an EMBL/GenBank/DDBJ whole genome shotgun (WGS) entry which is preliminary data.</text>
</comment>
<dbReference type="EMBL" id="DXGE01000012">
    <property type="protein sequence ID" value="HIW85493.1"/>
    <property type="molecule type" value="Genomic_DNA"/>
</dbReference>
<dbReference type="Pfam" id="PF00126">
    <property type="entry name" value="HTH_1"/>
    <property type="match status" value="1"/>
</dbReference>
<dbReference type="SUPFAM" id="SSF53850">
    <property type="entry name" value="Periplasmic binding protein-like II"/>
    <property type="match status" value="1"/>
</dbReference>
<name>A0A9D1REC2_9FIRM</name>
<dbReference type="CDD" id="cd05466">
    <property type="entry name" value="PBP2_LTTR_substrate"/>
    <property type="match status" value="1"/>
</dbReference>
<dbReference type="GO" id="GO:0003700">
    <property type="term" value="F:DNA-binding transcription factor activity"/>
    <property type="evidence" value="ECO:0007669"/>
    <property type="project" value="InterPro"/>
</dbReference>
<keyword evidence="4" id="KW-0804">Transcription</keyword>
<protein>
    <submittedName>
        <fullName evidence="6">LysR family transcriptional regulator</fullName>
    </submittedName>
</protein>
<comment type="similarity">
    <text evidence="1">Belongs to the LysR transcriptional regulatory family.</text>
</comment>
<organism evidence="6 7">
    <name type="scientific">Candidatus Eubacterium faecipullorum</name>
    <dbReference type="NCBI Taxonomy" id="2838571"/>
    <lineage>
        <taxon>Bacteria</taxon>
        <taxon>Bacillati</taxon>
        <taxon>Bacillota</taxon>
        <taxon>Clostridia</taxon>
        <taxon>Eubacteriales</taxon>
        <taxon>Eubacteriaceae</taxon>
        <taxon>Eubacterium</taxon>
    </lineage>
</organism>
<dbReference type="FunFam" id="1.10.10.10:FF:000001">
    <property type="entry name" value="LysR family transcriptional regulator"/>
    <property type="match status" value="1"/>
</dbReference>
<dbReference type="AlphaFoldDB" id="A0A9D1REC2"/>
<dbReference type="Pfam" id="PF03466">
    <property type="entry name" value="LysR_substrate"/>
    <property type="match status" value="1"/>
</dbReference>
<accession>A0A9D1REC2</accession>
<dbReference type="PANTHER" id="PTHR30419">
    <property type="entry name" value="HTH-TYPE TRANSCRIPTIONAL REGULATOR YBHD"/>
    <property type="match status" value="1"/>
</dbReference>
<dbReference type="InterPro" id="IPR036390">
    <property type="entry name" value="WH_DNA-bd_sf"/>
</dbReference>
<reference evidence="6" key="2">
    <citation type="submission" date="2021-04" db="EMBL/GenBank/DDBJ databases">
        <authorList>
            <person name="Gilroy R."/>
        </authorList>
    </citation>
    <scope>NUCLEOTIDE SEQUENCE</scope>
    <source>
        <strain evidence="6">421</strain>
    </source>
</reference>
<dbReference type="GO" id="GO:0003677">
    <property type="term" value="F:DNA binding"/>
    <property type="evidence" value="ECO:0007669"/>
    <property type="project" value="UniProtKB-KW"/>
</dbReference>
<evidence type="ECO:0000256" key="1">
    <source>
        <dbReference type="ARBA" id="ARBA00009437"/>
    </source>
</evidence>
<gene>
    <name evidence="6" type="ORF">IAA48_03265</name>
</gene>
<dbReference type="InterPro" id="IPR036388">
    <property type="entry name" value="WH-like_DNA-bd_sf"/>
</dbReference>
<dbReference type="Gene3D" id="1.10.10.10">
    <property type="entry name" value="Winged helix-like DNA-binding domain superfamily/Winged helix DNA-binding domain"/>
    <property type="match status" value="1"/>
</dbReference>
<dbReference type="GO" id="GO:0005829">
    <property type="term" value="C:cytosol"/>
    <property type="evidence" value="ECO:0007669"/>
    <property type="project" value="TreeGrafter"/>
</dbReference>
<dbReference type="InterPro" id="IPR000847">
    <property type="entry name" value="LysR_HTH_N"/>
</dbReference>
<evidence type="ECO:0000256" key="3">
    <source>
        <dbReference type="ARBA" id="ARBA00023125"/>
    </source>
</evidence>
<evidence type="ECO:0000259" key="5">
    <source>
        <dbReference type="PROSITE" id="PS50931"/>
    </source>
</evidence>
<evidence type="ECO:0000313" key="7">
    <source>
        <dbReference type="Proteomes" id="UP000824205"/>
    </source>
</evidence>
<evidence type="ECO:0000256" key="4">
    <source>
        <dbReference type="ARBA" id="ARBA00023163"/>
    </source>
</evidence>
<dbReference type="InterPro" id="IPR005119">
    <property type="entry name" value="LysR_subst-bd"/>
</dbReference>
<dbReference type="PRINTS" id="PR00039">
    <property type="entry name" value="HTHLYSR"/>
</dbReference>
<evidence type="ECO:0000256" key="2">
    <source>
        <dbReference type="ARBA" id="ARBA00023015"/>
    </source>
</evidence>